<evidence type="ECO:0000313" key="1">
    <source>
        <dbReference type="EMBL" id="PKR51776.1"/>
    </source>
</evidence>
<accession>A0A2N3KMR2</accession>
<proteinExistence type="predicted"/>
<dbReference type="EMBL" id="NWTK01000013">
    <property type="protein sequence ID" value="PKR51776.1"/>
    <property type="molecule type" value="Genomic_DNA"/>
</dbReference>
<evidence type="ECO:0000313" key="2">
    <source>
        <dbReference type="Proteomes" id="UP000233597"/>
    </source>
</evidence>
<sequence length="65" mass="7177">MVKSARYINVLILLCPRCAEKKCPRYAENNGAYVIEYSAFHGRFSAIGLGPIFLGRLVLASGDEN</sequence>
<reference evidence="1 2" key="1">
    <citation type="submission" date="2017-09" db="EMBL/GenBank/DDBJ databases">
        <title>Biodiversity and function of Thalassospira species in the particle-attached aromatic-hydrocarbon-degrading consortia from the surface seawater of the South China Sea.</title>
        <authorList>
            <person name="Dong C."/>
            <person name="Liu R."/>
            <person name="Shao Z."/>
        </authorList>
    </citation>
    <scope>NUCLEOTIDE SEQUENCE [LARGE SCALE GENOMIC DNA]</scope>
    <source>
        <strain evidence="1 2">CSC1P2</strain>
    </source>
</reference>
<dbReference type="AlphaFoldDB" id="A0A2N3KMR2"/>
<dbReference type="Proteomes" id="UP000233597">
    <property type="component" value="Unassembled WGS sequence"/>
</dbReference>
<protein>
    <submittedName>
        <fullName evidence="1">Uncharacterized protein</fullName>
    </submittedName>
</protein>
<comment type="caution">
    <text evidence="1">The sequence shown here is derived from an EMBL/GenBank/DDBJ whole genome shotgun (WGS) entry which is preliminary data.</text>
</comment>
<gene>
    <name evidence="1" type="ORF">COO20_18150</name>
</gene>
<name>A0A2N3KMR2_9PROT</name>
<organism evidence="1 2">
    <name type="scientific">Thalassospira marina</name>
    <dbReference type="NCBI Taxonomy" id="2048283"/>
    <lineage>
        <taxon>Bacteria</taxon>
        <taxon>Pseudomonadati</taxon>
        <taxon>Pseudomonadota</taxon>
        <taxon>Alphaproteobacteria</taxon>
        <taxon>Rhodospirillales</taxon>
        <taxon>Thalassospiraceae</taxon>
        <taxon>Thalassospira</taxon>
    </lineage>
</organism>